<dbReference type="PROSITE" id="PS51755">
    <property type="entry name" value="OMPR_PHOB"/>
    <property type="match status" value="1"/>
</dbReference>
<dbReference type="PANTHER" id="PTHR47691">
    <property type="entry name" value="REGULATOR-RELATED"/>
    <property type="match status" value="1"/>
</dbReference>
<dbReference type="Pfam" id="PF25872">
    <property type="entry name" value="HTH_77"/>
    <property type="match status" value="1"/>
</dbReference>
<protein>
    <submittedName>
        <fullName evidence="6">Putative AfsR family transcriptional regulator</fullName>
    </submittedName>
</protein>
<dbReference type="InterPro" id="IPR058852">
    <property type="entry name" value="HTH_77"/>
</dbReference>
<evidence type="ECO:0000256" key="1">
    <source>
        <dbReference type="ARBA" id="ARBA00005820"/>
    </source>
</evidence>
<comment type="similarity">
    <text evidence="1">Belongs to the AfsR/DnrI/RedD regulatory family.</text>
</comment>
<feature type="region of interest" description="Disordered" evidence="4">
    <location>
        <begin position="247"/>
        <end position="266"/>
    </location>
</feature>
<dbReference type="SMART" id="SM00862">
    <property type="entry name" value="Trans_reg_C"/>
    <property type="match status" value="1"/>
</dbReference>
<dbReference type="InterPro" id="IPR036388">
    <property type="entry name" value="WH-like_DNA-bd_sf"/>
</dbReference>
<comment type="caution">
    <text evidence="6">The sequence shown here is derived from an EMBL/GenBank/DDBJ whole genome shotgun (WGS) entry which is preliminary data.</text>
</comment>
<dbReference type="InterPro" id="IPR027417">
    <property type="entry name" value="P-loop_NTPase"/>
</dbReference>
<dbReference type="EMBL" id="BAHC01000247">
    <property type="protein sequence ID" value="GAB93874.1"/>
    <property type="molecule type" value="Genomic_DNA"/>
</dbReference>
<evidence type="ECO:0000313" key="6">
    <source>
        <dbReference type="EMBL" id="GAB93874.1"/>
    </source>
</evidence>
<evidence type="ECO:0000256" key="3">
    <source>
        <dbReference type="PROSITE-ProRule" id="PRU01091"/>
    </source>
</evidence>
<dbReference type="InterPro" id="IPR011990">
    <property type="entry name" value="TPR-like_helical_dom_sf"/>
</dbReference>
<proteinExistence type="inferred from homology"/>
<dbReference type="InterPro" id="IPR005158">
    <property type="entry name" value="BTAD"/>
</dbReference>
<gene>
    <name evidence="6" type="ORF">GORHZ_247_00120</name>
</gene>
<dbReference type="PRINTS" id="PR00364">
    <property type="entry name" value="DISEASERSIST"/>
</dbReference>
<evidence type="ECO:0000259" key="5">
    <source>
        <dbReference type="PROSITE" id="PS51755"/>
    </source>
</evidence>
<dbReference type="GO" id="GO:0003677">
    <property type="term" value="F:DNA binding"/>
    <property type="evidence" value="ECO:0007669"/>
    <property type="project" value="UniProtKB-UniRule"/>
</dbReference>
<evidence type="ECO:0000256" key="4">
    <source>
        <dbReference type="SAM" id="MobiDB-lite"/>
    </source>
</evidence>
<dbReference type="Gene3D" id="1.10.10.10">
    <property type="entry name" value="Winged helix-like DNA-binding domain superfamily/Winged helix DNA-binding domain"/>
    <property type="match status" value="1"/>
</dbReference>
<feature type="DNA-binding region" description="OmpR/PhoB-type" evidence="3">
    <location>
        <begin position="1"/>
        <end position="98"/>
    </location>
</feature>
<dbReference type="GO" id="GO:0000160">
    <property type="term" value="P:phosphorelay signal transduction system"/>
    <property type="evidence" value="ECO:0007669"/>
    <property type="project" value="InterPro"/>
</dbReference>
<dbReference type="InterPro" id="IPR016032">
    <property type="entry name" value="Sig_transdc_resp-reg_C-effctor"/>
</dbReference>
<dbReference type="SMART" id="SM01043">
    <property type="entry name" value="BTAD"/>
    <property type="match status" value="1"/>
</dbReference>
<feature type="domain" description="OmpR/PhoB-type" evidence="5">
    <location>
        <begin position="1"/>
        <end position="98"/>
    </location>
</feature>
<dbReference type="AlphaFoldDB" id="K6X519"/>
<name>K6X519_9ACTN</name>
<keyword evidence="7" id="KW-1185">Reference proteome</keyword>
<evidence type="ECO:0000313" key="7">
    <source>
        <dbReference type="Proteomes" id="UP000008363"/>
    </source>
</evidence>
<dbReference type="SUPFAM" id="SSF52540">
    <property type="entry name" value="P-loop containing nucleoside triphosphate hydrolases"/>
    <property type="match status" value="1"/>
</dbReference>
<dbReference type="SUPFAM" id="SSF46894">
    <property type="entry name" value="C-terminal effector domain of the bipartite response regulators"/>
    <property type="match status" value="1"/>
</dbReference>
<accession>K6X519</accession>
<dbReference type="eggNOG" id="COG3903">
    <property type="taxonomic scope" value="Bacteria"/>
</dbReference>
<dbReference type="RefSeq" id="WP_006339476.1">
    <property type="nucleotide sequence ID" value="NZ_BAHC01000247.1"/>
</dbReference>
<dbReference type="Gene3D" id="3.40.50.300">
    <property type="entry name" value="P-loop containing nucleotide triphosphate hydrolases"/>
    <property type="match status" value="1"/>
</dbReference>
<dbReference type="Gene3D" id="1.25.40.10">
    <property type="entry name" value="Tetratricopeptide repeat domain"/>
    <property type="match status" value="2"/>
</dbReference>
<sequence>MSDGVTVIGLLGPVAVGDERGGPDGLVSVPGVRARRLLVSLALAGGRARSADRLIDDVWGDRPPRSPASALHTQISRLRPLLGHTRIEGVGNGYRLVGCRTDLDIVAGLVDSSDTDDLGRATRWWRGAPGDDLGDDGDDLHAELRRRAGHLQEQIDQCQVAAALAAGEYRVAREIADKRCRADPLDESAHVDMMRALAGEGRVADALAAFARLRRTLSEQLGVDPGAPAVALHAQLVATELVATENGPAAVDTSPDASGRSSKTTRARTVGLRVDASDLIGRDDDIAAIVGLLDRHRLVTVQGPGGVGKTRVAHRVGDAMADTGRPVFYVPLAPIRNDDDVVAAIAAALGVGETDIGSGGRPRLAVGDLADRLVDAVRGQRAVLILDNCEQVVERCARVATDLLTVEPQLSIVTTSRSPLMLAAEQIYQLPVLDVGLDGAAVELFERRALAVRPDARLPREEVAGLCVHLDGIPLAIELAAARIRTMTVAQISARLVERFALLRGSDRTAPDRHRTLFAVIEWSWDLLEPDARQAMRRLCRFPAGVTTDAAAIVVGHDGVRLDDSLAALVNQSLLSVIEADGHIRYRMLEMVREFGEEMLTRSSDPAESDDLDSAMWRWAREFAARAEFRFGVAVDEGLFAGIAADAENLVWVLRRCVEAISGADTARSLDAVRTVVSVFPVLGGFWMGRGLHGEVMAWGARLIPVLPRPPRDPDDETRRRWQATLLASMAHLAMRHDLRLVARARYHTRLLHRPDRVFDEPTELLSACAVSRNPRSAMRFVSRSTRAANDQVRSAGLTIRMNFRENLGNLDRALADGLALHALARGENNEWMGAMTNIAIGAIYGQRAQWGAALEYYREAVGNLARLGARDDEFQTRSYLAAVLVALGRLDEAATELEIVGGGWEPSDPDPQGNPEVIGGMMISLAELEYAHGDVARSAEIYRRAAHLIERDHPLGAQDPGVALLVSTAMVGLTRAGELDRASEFLTMLADGVNPTVGPVIWFDQAQAGSMAMAVGYLLCEREPGSRDGRRLLAIAGRVGARQDFPALYATRSRLPDIAGLTAVEWESLVEEVRMLTRRQAVDEIRTILAPQSRAGRR</sequence>
<dbReference type="GO" id="GO:0043531">
    <property type="term" value="F:ADP binding"/>
    <property type="evidence" value="ECO:0007669"/>
    <property type="project" value="InterPro"/>
</dbReference>
<keyword evidence="2 3" id="KW-0238">DNA-binding</keyword>
<dbReference type="STRING" id="1108045.GORHZ_247_00120"/>
<dbReference type="PANTHER" id="PTHR47691:SF3">
    <property type="entry name" value="HTH-TYPE TRANSCRIPTIONAL REGULATOR RV0890C-RELATED"/>
    <property type="match status" value="1"/>
</dbReference>
<dbReference type="GO" id="GO:0006355">
    <property type="term" value="P:regulation of DNA-templated transcription"/>
    <property type="evidence" value="ECO:0007669"/>
    <property type="project" value="InterPro"/>
</dbReference>
<dbReference type="SUPFAM" id="SSF48452">
    <property type="entry name" value="TPR-like"/>
    <property type="match status" value="2"/>
</dbReference>
<dbReference type="Proteomes" id="UP000008363">
    <property type="component" value="Unassembled WGS sequence"/>
</dbReference>
<reference evidence="6 7" key="1">
    <citation type="submission" date="2012-08" db="EMBL/GenBank/DDBJ databases">
        <title>Whole genome shotgun sequence of Gordonia rhizosphera NBRC 16068.</title>
        <authorList>
            <person name="Takarada H."/>
            <person name="Isaki S."/>
            <person name="Hosoyama A."/>
            <person name="Tsuchikane K."/>
            <person name="Katsumata H."/>
            <person name="Baba S."/>
            <person name="Ohji S."/>
            <person name="Yamazaki S."/>
            <person name="Fujita N."/>
        </authorList>
    </citation>
    <scope>NUCLEOTIDE SEQUENCE [LARGE SCALE GENOMIC DNA]</scope>
    <source>
        <strain evidence="6 7">NBRC 16068</strain>
    </source>
</reference>
<organism evidence="6 7">
    <name type="scientific">Gordonia rhizosphera NBRC 16068</name>
    <dbReference type="NCBI Taxonomy" id="1108045"/>
    <lineage>
        <taxon>Bacteria</taxon>
        <taxon>Bacillati</taxon>
        <taxon>Actinomycetota</taxon>
        <taxon>Actinomycetes</taxon>
        <taxon>Mycobacteriales</taxon>
        <taxon>Gordoniaceae</taxon>
        <taxon>Gordonia</taxon>
    </lineage>
</organism>
<evidence type="ECO:0000256" key="2">
    <source>
        <dbReference type="ARBA" id="ARBA00023125"/>
    </source>
</evidence>
<dbReference type="InterPro" id="IPR001867">
    <property type="entry name" value="OmpR/PhoB-type_DNA-bd"/>
</dbReference>
<dbReference type="eggNOG" id="COG3629">
    <property type="taxonomic scope" value="Bacteria"/>
</dbReference>
<feature type="compositionally biased region" description="Polar residues" evidence="4">
    <location>
        <begin position="255"/>
        <end position="264"/>
    </location>
</feature>
<dbReference type="OrthoDB" id="9812579at2"/>
<dbReference type="Pfam" id="PF03704">
    <property type="entry name" value="BTAD"/>
    <property type="match status" value="1"/>
</dbReference>